<dbReference type="PROSITE" id="PS50096">
    <property type="entry name" value="IQ"/>
    <property type="match status" value="1"/>
</dbReference>
<dbReference type="Gene3D" id="1.20.5.190">
    <property type="match status" value="1"/>
</dbReference>
<feature type="region of interest" description="Disordered" evidence="11">
    <location>
        <begin position="256"/>
        <end position="276"/>
    </location>
</feature>
<evidence type="ECO:0000256" key="7">
    <source>
        <dbReference type="ARBA" id="ARBA00023212"/>
    </source>
</evidence>
<dbReference type="InterPro" id="IPR042618">
    <property type="entry name" value="IQCG"/>
</dbReference>
<name>A0AAD5AYR0_SILAS</name>
<dbReference type="PANTHER" id="PTHR14871">
    <property type="entry name" value="DYNEIN REGULATORY COMPLEX PROTEIN 9"/>
    <property type="match status" value="1"/>
</dbReference>
<keyword evidence="7" id="KW-0206">Cytoskeleton</keyword>
<evidence type="ECO:0000256" key="11">
    <source>
        <dbReference type="SAM" id="MobiDB-lite"/>
    </source>
</evidence>
<dbReference type="PANTHER" id="PTHR14871:SF1">
    <property type="entry name" value="DYNEIN REGULATORY COMPLEX PROTEIN 9"/>
    <property type="match status" value="1"/>
</dbReference>
<dbReference type="GO" id="GO:0007288">
    <property type="term" value="P:sperm axoneme assembly"/>
    <property type="evidence" value="ECO:0007669"/>
    <property type="project" value="TreeGrafter"/>
</dbReference>
<sequence>METKRRHEQVYYRRCGCLKLASLLIADLLTELKEEGTFNTLIHTVDEEKKNKAQLQEILTSDEKDHLKIKALQKQLHDLTEDTAVQIQEREQIAAHLEDQMQEWKVTKSLQEKYMNSSTQLMVLQGQKMNNRIEKQLEILKQKLEEEEKDHIQLETFLKKNQTSLEEMLEYWMDCYDKDTEDKQRELNTVKTNKSNNLAQLQELAKKYRDNEQVIIDDRLEKEELQRQREQKELEEKTAVKLQAWWRGTLVRKCLGPYGKQKKPKQKKGKKGKKKK</sequence>
<evidence type="ECO:0000256" key="8">
    <source>
        <dbReference type="ARBA" id="ARBA00023273"/>
    </source>
</evidence>
<comment type="subcellular location">
    <subcellularLocation>
        <location evidence="1">Cytoplasm</location>
        <location evidence="1">Cytoskeleton</location>
        <location evidence="1">Flagellum axoneme</location>
    </subcellularLocation>
</comment>
<dbReference type="Proteomes" id="UP001205998">
    <property type="component" value="Unassembled WGS sequence"/>
</dbReference>
<reference evidence="12" key="1">
    <citation type="submission" date="2018-07" db="EMBL/GenBank/DDBJ databases">
        <title>Comparative genomics of catfishes provides insights into carnivory and benthic adaptation.</title>
        <authorList>
            <person name="Zhang Y."/>
            <person name="Wang D."/>
            <person name="Peng Z."/>
            <person name="Zheng S."/>
            <person name="Shao F."/>
            <person name="Tao W."/>
        </authorList>
    </citation>
    <scope>NUCLEOTIDE SEQUENCE</scope>
    <source>
        <strain evidence="12">Chongqing</strain>
    </source>
</reference>
<keyword evidence="13" id="KW-1185">Reference proteome</keyword>
<dbReference type="InterPro" id="IPR000048">
    <property type="entry name" value="IQ_motif_EF-hand-BS"/>
</dbReference>
<evidence type="ECO:0000256" key="10">
    <source>
        <dbReference type="SAM" id="Coils"/>
    </source>
</evidence>
<evidence type="ECO:0000256" key="2">
    <source>
        <dbReference type="ARBA" id="ARBA00008222"/>
    </source>
</evidence>
<dbReference type="CDD" id="cd23766">
    <property type="entry name" value="IQCG"/>
    <property type="match status" value="1"/>
</dbReference>
<feature type="compositionally biased region" description="Basic residues" evidence="11">
    <location>
        <begin position="260"/>
        <end position="276"/>
    </location>
</feature>
<evidence type="ECO:0000256" key="3">
    <source>
        <dbReference type="ARBA" id="ARBA00013738"/>
    </source>
</evidence>
<keyword evidence="8" id="KW-0966">Cell projection</keyword>
<dbReference type="Pfam" id="PF00612">
    <property type="entry name" value="IQ"/>
    <property type="match status" value="1"/>
</dbReference>
<comment type="caution">
    <text evidence="12">The sequence shown here is derived from an EMBL/GenBank/DDBJ whole genome shotgun (WGS) entry which is preliminary data.</text>
</comment>
<dbReference type="EMBL" id="MU551585">
    <property type="protein sequence ID" value="KAI5624335.1"/>
    <property type="molecule type" value="Genomic_DNA"/>
</dbReference>
<proteinExistence type="inferred from homology"/>
<evidence type="ECO:0000313" key="13">
    <source>
        <dbReference type="Proteomes" id="UP001205998"/>
    </source>
</evidence>
<comment type="similarity">
    <text evidence="2">Belongs to the DRC9 family.</text>
</comment>
<keyword evidence="6" id="KW-0969">Cilium</keyword>
<dbReference type="GO" id="GO:0005737">
    <property type="term" value="C:cytoplasm"/>
    <property type="evidence" value="ECO:0007669"/>
    <property type="project" value="TreeGrafter"/>
</dbReference>
<gene>
    <name evidence="12" type="ORF">C0J50_16142</name>
</gene>
<evidence type="ECO:0000256" key="9">
    <source>
        <dbReference type="ARBA" id="ARBA00032183"/>
    </source>
</evidence>
<accession>A0AAD5AYR0</accession>
<keyword evidence="4" id="KW-0963">Cytoplasm</keyword>
<evidence type="ECO:0000256" key="6">
    <source>
        <dbReference type="ARBA" id="ARBA00023069"/>
    </source>
</evidence>
<evidence type="ECO:0000256" key="1">
    <source>
        <dbReference type="ARBA" id="ARBA00004611"/>
    </source>
</evidence>
<protein>
    <recommendedName>
        <fullName evidence="3">Dynein regulatory complex protein 9</fullName>
    </recommendedName>
    <alternativeName>
        <fullName evidence="9">IQ domain-containing protein G</fullName>
    </alternativeName>
</protein>
<evidence type="ECO:0000256" key="4">
    <source>
        <dbReference type="ARBA" id="ARBA00022490"/>
    </source>
</evidence>
<keyword evidence="5" id="KW-0282">Flagellum</keyword>
<evidence type="ECO:0000256" key="5">
    <source>
        <dbReference type="ARBA" id="ARBA00022846"/>
    </source>
</evidence>
<keyword evidence="10" id="KW-0175">Coiled coil</keyword>
<evidence type="ECO:0000313" key="12">
    <source>
        <dbReference type="EMBL" id="KAI5624335.1"/>
    </source>
</evidence>
<feature type="coiled-coil region" evidence="10">
    <location>
        <begin position="191"/>
        <end position="242"/>
    </location>
</feature>
<dbReference type="AlphaFoldDB" id="A0AAD5AYR0"/>
<organism evidence="12 13">
    <name type="scientific">Silurus asotus</name>
    <name type="common">Amur catfish</name>
    <name type="synonym">Parasilurus asotus</name>
    <dbReference type="NCBI Taxonomy" id="30991"/>
    <lineage>
        <taxon>Eukaryota</taxon>
        <taxon>Metazoa</taxon>
        <taxon>Chordata</taxon>
        <taxon>Craniata</taxon>
        <taxon>Vertebrata</taxon>
        <taxon>Euteleostomi</taxon>
        <taxon>Actinopterygii</taxon>
        <taxon>Neopterygii</taxon>
        <taxon>Teleostei</taxon>
        <taxon>Ostariophysi</taxon>
        <taxon>Siluriformes</taxon>
        <taxon>Siluridae</taxon>
        <taxon>Silurus</taxon>
    </lineage>
</organism>
<feature type="coiled-coil region" evidence="10">
    <location>
        <begin position="45"/>
        <end position="157"/>
    </location>
</feature>
<dbReference type="GO" id="GO:0036126">
    <property type="term" value="C:sperm flagellum"/>
    <property type="evidence" value="ECO:0007669"/>
    <property type="project" value="TreeGrafter"/>
</dbReference>